<gene>
    <name evidence="1" type="ORF">UFOVP1419_37</name>
</gene>
<reference evidence="1" key="1">
    <citation type="submission" date="2020-05" db="EMBL/GenBank/DDBJ databases">
        <authorList>
            <person name="Chiriac C."/>
            <person name="Salcher M."/>
            <person name="Ghai R."/>
            <person name="Kavagutti S V."/>
        </authorList>
    </citation>
    <scope>NUCLEOTIDE SEQUENCE</scope>
</reference>
<evidence type="ECO:0000313" key="1">
    <source>
        <dbReference type="EMBL" id="CAB4211853.1"/>
    </source>
</evidence>
<organism evidence="1">
    <name type="scientific">uncultured Caudovirales phage</name>
    <dbReference type="NCBI Taxonomy" id="2100421"/>
    <lineage>
        <taxon>Viruses</taxon>
        <taxon>Duplodnaviria</taxon>
        <taxon>Heunggongvirae</taxon>
        <taxon>Uroviricota</taxon>
        <taxon>Caudoviricetes</taxon>
        <taxon>Peduoviridae</taxon>
        <taxon>Maltschvirus</taxon>
        <taxon>Maltschvirus maltsch</taxon>
    </lineage>
</organism>
<accession>A0A6J5SDP6</accession>
<sequence length="146" mass="15943">MRVTNLKFDQGATWYKEFTDTNDDGSPFDLTGYSVRGQMRKSYGSTVVVVEFTGGVISGVNGVYFIRYAAVDSALVPPMSYVFDTECYKMEGSEEIVRRPYGGKILVLPEVTRGVGLPPVVNPEGDYTYDDGTTVTYDDGSSIIGG</sequence>
<dbReference type="EMBL" id="LR797377">
    <property type="protein sequence ID" value="CAB4211853.1"/>
    <property type="molecule type" value="Genomic_DNA"/>
</dbReference>
<name>A0A6J5SDP6_9CAUD</name>
<protein>
    <submittedName>
        <fullName evidence="1">Uncharacterized protein</fullName>
    </submittedName>
</protein>
<proteinExistence type="predicted"/>